<evidence type="ECO:0000259" key="12">
    <source>
        <dbReference type="Pfam" id="PF20258"/>
    </source>
</evidence>
<evidence type="ECO:0000256" key="11">
    <source>
        <dbReference type="ARBA" id="ARBA00049564"/>
    </source>
</evidence>
<dbReference type="InterPro" id="IPR046885">
    <property type="entry name" value="MnmA-like_C"/>
</dbReference>
<keyword evidence="10" id="KW-1015">Disulfide bond</keyword>
<comment type="similarity">
    <text evidence="2">Belongs to the MnmA/TRMU family.</text>
</comment>
<evidence type="ECO:0000256" key="3">
    <source>
        <dbReference type="ARBA" id="ARBA00011953"/>
    </source>
</evidence>
<evidence type="ECO:0000256" key="6">
    <source>
        <dbReference type="ARBA" id="ARBA00022694"/>
    </source>
</evidence>
<dbReference type="GO" id="GO:0008168">
    <property type="term" value="F:methyltransferase activity"/>
    <property type="evidence" value="ECO:0007669"/>
    <property type="project" value="UniProtKB-KW"/>
</dbReference>
<dbReference type="Gene3D" id="2.30.30.280">
    <property type="entry name" value="Adenine nucleotide alpha hydrolases-like domains"/>
    <property type="match status" value="1"/>
</dbReference>
<evidence type="ECO:0000256" key="4">
    <source>
        <dbReference type="ARBA" id="ARBA00022555"/>
    </source>
</evidence>
<dbReference type="GO" id="GO:0000049">
    <property type="term" value="F:tRNA binding"/>
    <property type="evidence" value="ECO:0007669"/>
    <property type="project" value="UniProtKB-KW"/>
</dbReference>
<dbReference type="GO" id="GO:0005524">
    <property type="term" value="F:ATP binding"/>
    <property type="evidence" value="ECO:0007669"/>
    <property type="project" value="UniProtKB-KW"/>
</dbReference>
<evidence type="ECO:0000256" key="8">
    <source>
        <dbReference type="ARBA" id="ARBA00022840"/>
    </source>
</evidence>
<evidence type="ECO:0000256" key="1">
    <source>
        <dbReference type="ARBA" id="ARBA00003986"/>
    </source>
</evidence>
<comment type="catalytic activity">
    <reaction evidence="11">
        <text>5-taurinomethyluridine(34) in tRNA + S-sulfanyl-L-cysteinyl-[protein] + AH2 + ATP = 5-taurinomethyl-2-thiouridine(34) in tRNA + L-cysteinyl-[protein] + A + AMP + diphosphate + H(+)</text>
        <dbReference type="Rhea" id="RHEA:47040"/>
        <dbReference type="Rhea" id="RHEA-COMP:10131"/>
        <dbReference type="Rhea" id="RHEA-COMP:11726"/>
        <dbReference type="Rhea" id="RHEA-COMP:11732"/>
        <dbReference type="Rhea" id="RHEA-COMP:11733"/>
        <dbReference type="ChEBI" id="CHEBI:13193"/>
        <dbReference type="ChEBI" id="CHEBI:15378"/>
        <dbReference type="ChEBI" id="CHEBI:17499"/>
        <dbReference type="ChEBI" id="CHEBI:29950"/>
        <dbReference type="ChEBI" id="CHEBI:30616"/>
        <dbReference type="ChEBI" id="CHEBI:33019"/>
        <dbReference type="ChEBI" id="CHEBI:61963"/>
        <dbReference type="ChEBI" id="CHEBI:87171"/>
        <dbReference type="ChEBI" id="CHEBI:87172"/>
        <dbReference type="ChEBI" id="CHEBI:456215"/>
        <dbReference type="EC" id="2.8.1.14"/>
    </reaction>
</comment>
<dbReference type="EMBL" id="FUEG01000016">
    <property type="protein sequence ID" value="SJL12235.1"/>
    <property type="molecule type" value="Genomic_DNA"/>
</dbReference>
<dbReference type="NCBIfam" id="TIGR00420">
    <property type="entry name" value="trmU"/>
    <property type="match status" value="1"/>
</dbReference>
<dbReference type="CDD" id="cd01998">
    <property type="entry name" value="MnmA_TRMU-like"/>
    <property type="match status" value="1"/>
</dbReference>
<feature type="domain" description="tRNA-specific 2-thiouridylase MnmA-like central" evidence="13">
    <location>
        <begin position="260"/>
        <end position="322"/>
    </location>
</feature>
<dbReference type="InterPro" id="IPR046884">
    <property type="entry name" value="MnmA-like_central"/>
</dbReference>
<dbReference type="Pfam" id="PF03054">
    <property type="entry name" value="tRNA_Me_trans"/>
    <property type="match status" value="2"/>
</dbReference>
<evidence type="ECO:0000256" key="5">
    <source>
        <dbReference type="ARBA" id="ARBA00022679"/>
    </source>
</evidence>
<evidence type="ECO:0000313" key="15">
    <source>
        <dbReference type="Proteomes" id="UP000219338"/>
    </source>
</evidence>
<sequence length="506" mass="57106">MSALRIPCLKAAFKRCISRNYATAATRTLPQPGDKVIVGMSGGVDSSVAASLLAEQDFDLSAVFMRNWDTRDESGTDEGCEWKKDWEDVQRVCKILDIPCQMIDLSREYWNRVFEPSLTVWEAGLTPNPDVWCNREIKFGALLERLPMEDEKAWFATGNAFLAVLYMSLLIFVREGHYARKTWSNHPRPRPQLRCAKDPIKDQSYYLSSISEQSLARTLFPIGNFTKGEVRHLAKKHDLPTAERPESMGLCFIGEKTRFRDFLSSYLPPNPGPICDHVTQQRVGTHQGLWSYTIGQKARIPGMSEKLFVSGKNEDSNTIFVVPGGDHPLLLRNTYRPVEWKTIWADSSIPGIEKGETFHGMAKIRHRQPLVPCTVSRDEHGLLITTDTPQKGVATGQVIAVWDDDWCLGCGLVNSASYVGELHFQTSADDNETAFSVEKSGNYGAKMESRYVPPKRSSPKTRCGKEWIRTHPNGTVGAFQAHWNSLTQEQKDFYQRKDNIPASQLI</sequence>
<keyword evidence="6" id="KW-0819">tRNA processing</keyword>
<accession>A0A284RU43</accession>
<dbReference type="GO" id="GO:0002143">
    <property type="term" value="P:tRNA wobble position uridine thiolation"/>
    <property type="evidence" value="ECO:0007669"/>
    <property type="project" value="TreeGrafter"/>
</dbReference>
<dbReference type="OMA" id="LFMRNWN"/>
<dbReference type="Pfam" id="PF20258">
    <property type="entry name" value="tRNA_Me_trans_C"/>
    <property type="match status" value="1"/>
</dbReference>
<dbReference type="AlphaFoldDB" id="A0A284RU43"/>
<dbReference type="Pfam" id="PF20259">
    <property type="entry name" value="tRNA_Me_trans_M"/>
    <property type="match status" value="1"/>
</dbReference>
<keyword evidence="5 14" id="KW-0808">Transferase</keyword>
<dbReference type="OrthoDB" id="3685at2759"/>
<evidence type="ECO:0000256" key="9">
    <source>
        <dbReference type="ARBA" id="ARBA00022884"/>
    </source>
</evidence>
<dbReference type="InterPro" id="IPR014729">
    <property type="entry name" value="Rossmann-like_a/b/a_fold"/>
</dbReference>
<feature type="domain" description="tRNA-specific 2-thiouridylase MnmA-like C-terminal" evidence="12">
    <location>
        <begin position="355"/>
        <end position="413"/>
    </location>
</feature>
<evidence type="ECO:0000256" key="2">
    <source>
        <dbReference type="ARBA" id="ARBA00006191"/>
    </source>
</evidence>
<dbReference type="NCBIfam" id="NF001138">
    <property type="entry name" value="PRK00143.1"/>
    <property type="match status" value="1"/>
</dbReference>
<dbReference type="PANTHER" id="PTHR11933">
    <property type="entry name" value="TRNA 5-METHYLAMINOMETHYL-2-THIOURIDYLATE -METHYLTRANSFERASE"/>
    <property type="match status" value="1"/>
</dbReference>
<dbReference type="InterPro" id="IPR004506">
    <property type="entry name" value="MnmA-like"/>
</dbReference>
<evidence type="ECO:0000313" key="14">
    <source>
        <dbReference type="EMBL" id="SJL12235.1"/>
    </source>
</evidence>
<name>A0A284RU43_ARMOS</name>
<keyword evidence="8" id="KW-0067">ATP-binding</keyword>
<keyword evidence="15" id="KW-1185">Reference proteome</keyword>
<dbReference type="STRING" id="47428.A0A284RU43"/>
<gene>
    <name evidence="14" type="ORF">ARMOST_15657</name>
</gene>
<keyword evidence="7" id="KW-0547">Nucleotide-binding</keyword>
<dbReference type="Gene3D" id="2.40.30.10">
    <property type="entry name" value="Translation factors"/>
    <property type="match status" value="1"/>
</dbReference>
<evidence type="ECO:0000256" key="10">
    <source>
        <dbReference type="ARBA" id="ARBA00023157"/>
    </source>
</evidence>
<dbReference type="Proteomes" id="UP000219338">
    <property type="component" value="Unassembled WGS sequence"/>
</dbReference>
<keyword evidence="4" id="KW-0820">tRNA-binding</keyword>
<dbReference type="GO" id="GO:0016783">
    <property type="term" value="F:sulfurtransferase activity"/>
    <property type="evidence" value="ECO:0007669"/>
    <property type="project" value="InterPro"/>
</dbReference>
<dbReference type="Gene3D" id="3.40.50.620">
    <property type="entry name" value="HUPs"/>
    <property type="match status" value="1"/>
</dbReference>
<dbReference type="PANTHER" id="PTHR11933:SF5">
    <property type="entry name" value="MITOCHONDRIAL TRNA-SPECIFIC 2-THIOURIDYLASE 1"/>
    <property type="match status" value="1"/>
</dbReference>
<evidence type="ECO:0000259" key="13">
    <source>
        <dbReference type="Pfam" id="PF20259"/>
    </source>
</evidence>
<protein>
    <recommendedName>
        <fullName evidence="3">tRNA-5-taurinomethyluridine 2-sulfurtransferase</fullName>
        <ecNumber evidence="3">2.8.1.14</ecNumber>
    </recommendedName>
</protein>
<dbReference type="GO" id="GO:0032259">
    <property type="term" value="P:methylation"/>
    <property type="evidence" value="ECO:0007669"/>
    <property type="project" value="UniProtKB-KW"/>
</dbReference>
<dbReference type="EC" id="2.8.1.14" evidence="3"/>
<dbReference type="FunFam" id="2.30.30.280:FF:000001">
    <property type="entry name" value="tRNA-specific 2-thiouridylase MnmA"/>
    <property type="match status" value="1"/>
</dbReference>
<reference evidence="15" key="1">
    <citation type="journal article" date="2017" name="Nat. Ecol. Evol.">
        <title>Genome expansion and lineage-specific genetic innovations in the forest pathogenic fungi Armillaria.</title>
        <authorList>
            <person name="Sipos G."/>
            <person name="Prasanna A.N."/>
            <person name="Walter M.C."/>
            <person name="O'Connor E."/>
            <person name="Balint B."/>
            <person name="Krizsan K."/>
            <person name="Kiss B."/>
            <person name="Hess J."/>
            <person name="Varga T."/>
            <person name="Slot J."/>
            <person name="Riley R."/>
            <person name="Boka B."/>
            <person name="Rigling D."/>
            <person name="Barry K."/>
            <person name="Lee J."/>
            <person name="Mihaltcheva S."/>
            <person name="LaButti K."/>
            <person name="Lipzen A."/>
            <person name="Waldron R."/>
            <person name="Moloney N.M."/>
            <person name="Sperisen C."/>
            <person name="Kredics L."/>
            <person name="Vagvoelgyi C."/>
            <person name="Patrignani A."/>
            <person name="Fitzpatrick D."/>
            <person name="Nagy I."/>
            <person name="Doyle S."/>
            <person name="Anderson J.B."/>
            <person name="Grigoriev I.V."/>
            <person name="Gueldener U."/>
            <person name="Muensterkoetter M."/>
            <person name="Nagy L.G."/>
        </authorList>
    </citation>
    <scope>NUCLEOTIDE SEQUENCE [LARGE SCALE GENOMIC DNA]</scope>
    <source>
        <strain evidence="15">C18/9</strain>
    </source>
</reference>
<dbReference type="SUPFAM" id="SSF52402">
    <property type="entry name" value="Adenine nucleotide alpha hydrolases-like"/>
    <property type="match status" value="1"/>
</dbReference>
<organism evidence="14 15">
    <name type="scientific">Armillaria ostoyae</name>
    <name type="common">Armillaria root rot fungus</name>
    <dbReference type="NCBI Taxonomy" id="47428"/>
    <lineage>
        <taxon>Eukaryota</taxon>
        <taxon>Fungi</taxon>
        <taxon>Dikarya</taxon>
        <taxon>Basidiomycota</taxon>
        <taxon>Agaricomycotina</taxon>
        <taxon>Agaricomycetes</taxon>
        <taxon>Agaricomycetidae</taxon>
        <taxon>Agaricales</taxon>
        <taxon>Marasmiineae</taxon>
        <taxon>Physalacriaceae</taxon>
        <taxon>Armillaria</taxon>
    </lineage>
</organism>
<keyword evidence="14" id="KW-0489">Methyltransferase</keyword>
<proteinExistence type="inferred from homology"/>
<evidence type="ECO:0000256" key="7">
    <source>
        <dbReference type="ARBA" id="ARBA00022741"/>
    </source>
</evidence>
<dbReference type="GO" id="GO:0005739">
    <property type="term" value="C:mitochondrion"/>
    <property type="evidence" value="ECO:0007669"/>
    <property type="project" value="TreeGrafter"/>
</dbReference>
<keyword evidence="9" id="KW-0694">RNA-binding</keyword>
<dbReference type="InterPro" id="IPR023382">
    <property type="entry name" value="MnmA-like_central_sf"/>
</dbReference>
<comment type="function">
    <text evidence="1">Catalyzes the 2-thiolation of uridine at the wobble position (U34) of mitochondrial tRNA(Lys), tRNA(Glu) and tRNA(Gln). Required for the formation of 5-taurinomethyl-2-thiouridine (tm5s2U) of mitochondrial tRNA(Lys), tRNA(Glu), and tRNA(Gln) at the wobble position. ATP is required to activate the C2 atom of the wobble base.</text>
</comment>